<evidence type="ECO:0000313" key="1">
    <source>
        <dbReference type="EMBL" id="WOE76732.1"/>
    </source>
</evidence>
<organism evidence="1 2">
    <name type="scientific">Alterisphingorhabdus coralli</name>
    <dbReference type="NCBI Taxonomy" id="3071408"/>
    <lineage>
        <taxon>Bacteria</taxon>
        <taxon>Pseudomonadati</taxon>
        <taxon>Pseudomonadota</taxon>
        <taxon>Alphaproteobacteria</taxon>
        <taxon>Sphingomonadales</taxon>
        <taxon>Sphingomonadaceae</taxon>
        <taxon>Alterisphingorhabdus (ex Yan et al. 2024)</taxon>
    </lineage>
</organism>
<name>A0AA97FBC8_9SPHN</name>
<keyword evidence="2" id="KW-1185">Reference proteome</keyword>
<proteinExistence type="predicted"/>
<geneLocation type="plasmid" evidence="1 2">
    <name>unnamed</name>
</geneLocation>
<evidence type="ECO:0000313" key="2">
    <source>
        <dbReference type="Proteomes" id="UP001302429"/>
    </source>
</evidence>
<accession>A0AA97FBC8</accession>
<dbReference type="Proteomes" id="UP001302429">
    <property type="component" value="Plasmid unnamed"/>
</dbReference>
<dbReference type="EMBL" id="CP136595">
    <property type="protein sequence ID" value="WOE76732.1"/>
    <property type="molecule type" value="Genomic_DNA"/>
</dbReference>
<dbReference type="RefSeq" id="WP_317084673.1">
    <property type="nucleotide sequence ID" value="NZ_CP136595.1"/>
</dbReference>
<protein>
    <recommendedName>
        <fullName evidence="3">Fido domain-containing protein</fullName>
    </recommendedName>
</protein>
<gene>
    <name evidence="1" type="ORF">RB602_15210</name>
</gene>
<dbReference type="Gene3D" id="1.10.3290.10">
    <property type="entry name" value="Fido-like domain"/>
    <property type="match status" value="1"/>
</dbReference>
<dbReference type="AlphaFoldDB" id="A0AA97FBC8"/>
<keyword evidence="1" id="KW-0614">Plasmid</keyword>
<dbReference type="KEGG" id="acoa:RB602_15210"/>
<evidence type="ECO:0008006" key="3">
    <source>
        <dbReference type="Google" id="ProtNLM"/>
    </source>
</evidence>
<reference evidence="1 2" key="1">
    <citation type="submission" date="2023-10" db="EMBL/GenBank/DDBJ databases">
        <title>Complete genome sequence of a Sphingomonadaceae bacterium.</title>
        <authorList>
            <person name="Yan C."/>
        </authorList>
    </citation>
    <scope>NUCLEOTIDE SEQUENCE [LARGE SCALE GENOMIC DNA]</scope>
    <source>
        <strain evidence="1 2">SCSIO 66989</strain>
        <plasmid evidence="1 2">unnamed</plasmid>
    </source>
</reference>
<dbReference type="InterPro" id="IPR036597">
    <property type="entry name" value="Fido-like_dom_sf"/>
</dbReference>
<sequence length="172" mass="19371">MSIAFYVYKDSRLPVNSRNLRSADEIDAALSEIETEQLEAAKSADQDFAGQAGFIALHKFLYGDFFRHAGKYRNHLHPQPTPQHSQTYLIDEDLFVIFRDYAISPSSTKRELATWAYEICLTQPFYYTTEFTACAYMHLVADAPMIDKRALATAAQNAQASANPSAIEALFT</sequence>